<keyword evidence="4" id="KW-1185">Reference proteome</keyword>
<evidence type="ECO:0000313" key="3">
    <source>
        <dbReference type="EMBL" id="RAI74904.1"/>
    </source>
</evidence>
<dbReference type="PANTHER" id="PTHR40252:SF2">
    <property type="entry name" value="BLR0328 PROTEIN"/>
    <property type="match status" value="1"/>
</dbReference>
<accession>A0A327NLX1</accession>
<dbReference type="AlphaFoldDB" id="A0A327NLX1"/>
<dbReference type="PANTHER" id="PTHR40252">
    <property type="entry name" value="BLR0328 PROTEIN"/>
    <property type="match status" value="1"/>
</dbReference>
<sequence>MIVSIVQFYENVWSKHKISQSVEDTEAQLVLCFAAKEILQSDTIYGIVEAKFPQAAIALCSTAGEIYHDIVQDNTLIAVAIQFSDTRVETASVNIRDFNSSFDAAEQLIRQLVPEDLAYMLVLSDGGLVNGSELVKGLHAGAGKVLVTGGLAGDAAKFKSTLVGLNQKPTEGTIVVIGFYGKKLLVAHGSKGGWDRFGLEKEVTRSVGNVLYEIDNENALALYKKYLGTDAENLPGSAFFFPLSVTIPGAEKPVVRTILSIDEANNHMKFAGDVPVGSKVRFMKANFDRLTAAAATAAQHASLPNELKPDLALLISCVGRKLVYGPRIDEEVELVSETLGKQVPLVGFYANAEISPFNNGGPCQLHNQTMTITSFYELP</sequence>
<dbReference type="OrthoDB" id="9770435at2"/>
<dbReference type="SMART" id="SM00897">
    <property type="entry name" value="FIST"/>
    <property type="match status" value="1"/>
</dbReference>
<evidence type="ECO:0000259" key="2">
    <source>
        <dbReference type="SMART" id="SM01204"/>
    </source>
</evidence>
<dbReference type="RefSeq" id="WP_111342629.1">
    <property type="nucleotide sequence ID" value="NZ_QLII01000001.1"/>
</dbReference>
<proteinExistence type="predicted"/>
<dbReference type="Proteomes" id="UP000249016">
    <property type="component" value="Unassembled WGS sequence"/>
</dbReference>
<feature type="domain" description="FIST C-domain" evidence="2">
    <location>
        <begin position="219"/>
        <end position="357"/>
    </location>
</feature>
<evidence type="ECO:0000259" key="1">
    <source>
        <dbReference type="SMART" id="SM00897"/>
    </source>
</evidence>
<keyword evidence="3" id="KW-0808">Transferase</keyword>
<dbReference type="GO" id="GO:0016301">
    <property type="term" value="F:kinase activity"/>
    <property type="evidence" value="ECO:0007669"/>
    <property type="project" value="UniProtKB-KW"/>
</dbReference>
<dbReference type="InterPro" id="IPR019494">
    <property type="entry name" value="FIST_C"/>
</dbReference>
<comment type="caution">
    <text evidence="3">The sequence shown here is derived from an EMBL/GenBank/DDBJ whole genome shotgun (WGS) entry which is preliminary data.</text>
</comment>
<gene>
    <name evidence="3" type="ORF">HMF3257_12870</name>
</gene>
<evidence type="ECO:0000313" key="4">
    <source>
        <dbReference type="Proteomes" id="UP000249016"/>
    </source>
</evidence>
<name>A0A327NLX1_9BACT</name>
<dbReference type="Pfam" id="PF10442">
    <property type="entry name" value="FIST_C"/>
    <property type="match status" value="1"/>
</dbReference>
<organism evidence="3 4">
    <name type="scientific">Spirosoma telluris</name>
    <dbReference type="NCBI Taxonomy" id="2183553"/>
    <lineage>
        <taxon>Bacteria</taxon>
        <taxon>Pseudomonadati</taxon>
        <taxon>Bacteroidota</taxon>
        <taxon>Cytophagia</taxon>
        <taxon>Cytophagales</taxon>
        <taxon>Cytophagaceae</taxon>
        <taxon>Spirosoma</taxon>
    </lineage>
</organism>
<dbReference type="Pfam" id="PF08495">
    <property type="entry name" value="FIST"/>
    <property type="match status" value="1"/>
</dbReference>
<reference evidence="3 4" key="1">
    <citation type="submission" date="2018-06" db="EMBL/GenBank/DDBJ databases">
        <title>Spirosoma sp. HMF3257 Genome sequencing and assembly.</title>
        <authorList>
            <person name="Kang H."/>
            <person name="Cha I."/>
            <person name="Kim H."/>
            <person name="Kang J."/>
            <person name="Joh K."/>
        </authorList>
    </citation>
    <scope>NUCLEOTIDE SEQUENCE [LARGE SCALE GENOMIC DNA]</scope>
    <source>
        <strain evidence="3 4">HMF3257</strain>
    </source>
</reference>
<dbReference type="SMART" id="SM01204">
    <property type="entry name" value="FIST_C"/>
    <property type="match status" value="1"/>
</dbReference>
<dbReference type="EMBL" id="QLII01000001">
    <property type="protein sequence ID" value="RAI74904.1"/>
    <property type="molecule type" value="Genomic_DNA"/>
</dbReference>
<feature type="domain" description="FIST" evidence="1">
    <location>
        <begin position="26"/>
        <end position="218"/>
    </location>
</feature>
<dbReference type="InterPro" id="IPR013702">
    <property type="entry name" value="FIST_domain_N"/>
</dbReference>
<keyword evidence="3" id="KW-0418">Kinase</keyword>
<protein>
    <submittedName>
        <fullName evidence="3">Histidine kinase</fullName>
    </submittedName>
</protein>